<evidence type="ECO:0000256" key="7">
    <source>
        <dbReference type="SAM" id="Phobius"/>
    </source>
</evidence>
<comment type="subcellular location">
    <subcellularLocation>
        <location evidence="1">Cell membrane</location>
        <topology evidence="1">Multi-pass membrane protein</topology>
    </subcellularLocation>
</comment>
<feature type="transmembrane region" description="Helical" evidence="7">
    <location>
        <begin position="308"/>
        <end position="329"/>
    </location>
</feature>
<evidence type="ECO:0000256" key="6">
    <source>
        <dbReference type="SAM" id="MobiDB-lite"/>
    </source>
</evidence>
<feature type="transmembrane region" description="Helical" evidence="7">
    <location>
        <begin position="105"/>
        <end position="123"/>
    </location>
</feature>
<sequence>MLKFLSPLTLFKDPEIAPLFIARLVSSAGVGFGELALAWGVMGLGYGPGGLSLVLACNSVPALIIFTGVVGDRFRRHHILIAAETITCIAWLALGACFLTGQAPLPLLCALGMLSGIATAMFLPTIRGITADLLSGRERLDGNAIVNQTESIGLASSGMVVTALGPGWAASTRGVLCAVSAFILSRLNTPRWQKTKNSVLRDLRIGWREFTTHRWVWIMTLEYTVVIIAMVCYDSIAAPVYMAHGHAVHRPGASSPPANTSAPWPARSSAPAGSRRDSSWPSRLVLAAAALPAAGAIPMILMGVETPWLLLAGAAILPGACEAIYYVLWTTALQDTFAPDVLVRVNSWNIIASYILMPVTLLTAGPLVDQLGPQPTILGTAALTVLATACSLVALRSTATMPAAVKAGDLWPINDAEGSMR</sequence>
<comment type="caution">
    <text evidence="8">The sequence shown here is derived from an EMBL/GenBank/DDBJ whole genome shotgun (WGS) entry which is preliminary data.</text>
</comment>
<evidence type="ECO:0000256" key="3">
    <source>
        <dbReference type="ARBA" id="ARBA00022692"/>
    </source>
</evidence>
<dbReference type="EMBL" id="BAAAMR010000090">
    <property type="protein sequence ID" value="GAA2160204.1"/>
    <property type="molecule type" value="Genomic_DNA"/>
</dbReference>
<feature type="transmembrane region" description="Helical" evidence="7">
    <location>
        <begin position="341"/>
        <end position="364"/>
    </location>
</feature>
<organism evidence="8 9">
    <name type="scientific">Actinomadura napierensis</name>
    <dbReference type="NCBI Taxonomy" id="267854"/>
    <lineage>
        <taxon>Bacteria</taxon>
        <taxon>Bacillati</taxon>
        <taxon>Actinomycetota</taxon>
        <taxon>Actinomycetes</taxon>
        <taxon>Streptosporangiales</taxon>
        <taxon>Thermomonosporaceae</taxon>
        <taxon>Actinomadura</taxon>
    </lineage>
</organism>
<dbReference type="Proteomes" id="UP001501020">
    <property type="component" value="Unassembled WGS sequence"/>
</dbReference>
<name>A0ABP5M709_9ACTN</name>
<dbReference type="InterPro" id="IPR011701">
    <property type="entry name" value="MFS"/>
</dbReference>
<dbReference type="PANTHER" id="PTHR23513">
    <property type="entry name" value="INTEGRAL MEMBRANE EFFLUX PROTEIN-RELATED"/>
    <property type="match status" value="1"/>
</dbReference>
<keyword evidence="2" id="KW-1003">Cell membrane</keyword>
<keyword evidence="3 7" id="KW-0812">Transmembrane</keyword>
<keyword evidence="4 7" id="KW-1133">Transmembrane helix</keyword>
<dbReference type="InterPro" id="IPR036259">
    <property type="entry name" value="MFS_trans_sf"/>
</dbReference>
<evidence type="ECO:0000313" key="9">
    <source>
        <dbReference type="Proteomes" id="UP001501020"/>
    </source>
</evidence>
<evidence type="ECO:0000256" key="5">
    <source>
        <dbReference type="ARBA" id="ARBA00023136"/>
    </source>
</evidence>
<evidence type="ECO:0000256" key="2">
    <source>
        <dbReference type="ARBA" id="ARBA00022475"/>
    </source>
</evidence>
<feature type="region of interest" description="Disordered" evidence="6">
    <location>
        <begin position="252"/>
        <end position="278"/>
    </location>
</feature>
<dbReference type="Pfam" id="PF07690">
    <property type="entry name" value="MFS_1"/>
    <property type="match status" value="1"/>
</dbReference>
<gene>
    <name evidence="8" type="ORF">GCM10009727_73080</name>
</gene>
<evidence type="ECO:0000256" key="1">
    <source>
        <dbReference type="ARBA" id="ARBA00004651"/>
    </source>
</evidence>
<protein>
    <submittedName>
        <fullName evidence="8">MFS transporter</fullName>
    </submittedName>
</protein>
<dbReference type="PANTHER" id="PTHR23513:SF11">
    <property type="entry name" value="STAPHYLOFERRIN A TRANSPORTER"/>
    <property type="match status" value="1"/>
</dbReference>
<dbReference type="Gene3D" id="1.20.1250.20">
    <property type="entry name" value="MFS general substrate transporter like domains"/>
    <property type="match status" value="1"/>
</dbReference>
<dbReference type="CDD" id="cd06173">
    <property type="entry name" value="MFS_MefA_like"/>
    <property type="match status" value="1"/>
</dbReference>
<feature type="transmembrane region" description="Helical" evidence="7">
    <location>
        <begin position="376"/>
        <end position="395"/>
    </location>
</feature>
<accession>A0ABP5M709</accession>
<feature type="transmembrane region" description="Helical" evidence="7">
    <location>
        <begin position="51"/>
        <end position="71"/>
    </location>
</feature>
<feature type="transmembrane region" description="Helical" evidence="7">
    <location>
        <begin position="284"/>
        <end position="302"/>
    </location>
</feature>
<evidence type="ECO:0000256" key="4">
    <source>
        <dbReference type="ARBA" id="ARBA00022989"/>
    </source>
</evidence>
<keyword evidence="9" id="KW-1185">Reference proteome</keyword>
<keyword evidence="5 7" id="KW-0472">Membrane</keyword>
<feature type="transmembrane region" description="Helical" evidence="7">
    <location>
        <begin position="78"/>
        <end position="99"/>
    </location>
</feature>
<evidence type="ECO:0000313" key="8">
    <source>
        <dbReference type="EMBL" id="GAA2160204.1"/>
    </source>
</evidence>
<dbReference type="RefSeq" id="WP_344278251.1">
    <property type="nucleotide sequence ID" value="NZ_BAAAMR010000090.1"/>
</dbReference>
<feature type="transmembrane region" description="Helical" evidence="7">
    <location>
        <begin position="20"/>
        <end position="39"/>
    </location>
</feature>
<dbReference type="SUPFAM" id="SSF103473">
    <property type="entry name" value="MFS general substrate transporter"/>
    <property type="match status" value="1"/>
</dbReference>
<reference evidence="9" key="1">
    <citation type="journal article" date="2019" name="Int. J. Syst. Evol. Microbiol.">
        <title>The Global Catalogue of Microorganisms (GCM) 10K type strain sequencing project: providing services to taxonomists for standard genome sequencing and annotation.</title>
        <authorList>
            <consortium name="The Broad Institute Genomics Platform"/>
            <consortium name="The Broad Institute Genome Sequencing Center for Infectious Disease"/>
            <person name="Wu L."/>
            <person name="Ma J."/>
        </authorList>
    </citation>
    <scope>NUCLEOTIDE SEQUENCE [LARGE SCALE GENOMIC DNA]</scope>
    <source>
        <strain evidence="9">JCM 13850</strain>
    </source>
</reference>
<feature type="compositionally biased region" description="Low complexity" evidence="6">
    <location>
        <begin position="261"/>
        <end position="273"/>
    </location>
</feature>
<proteinExistence type="predicted"/>